<comment type="caution">
    <text evidence="1">The sequence shown here is derived from an EMBL/GenBank/DDBJ whole genome shotgun (WGS) entry which is preliminary data.</text>
</comment>
<proteinExistence type="predicted"/>
<dbReference type="EMBL" id="MU274921">
    <property type="protein sequence ID" value="KAI0086800.1"/>
    <property type="molecule type" value="Genomic_DNA"/>
</dbReference>
<protein>
    <submittedName>
        <fullName evidence="1">Saccharopine dehydrogenase-domain-containing protein</fullName>
    </submittedName>
</protein>
<dbReference type="Proteomes" id="UP001055072">
    <property type="component" value="Unassembled WGS sequence"/>
</dbReference>
<reference evidence="1" key="1">
    <citation type="journal article" date="2021" name="Environ. Microbiol.">
        <title>Gene family expansions and transcriptome signatures uncover fungal adaptations to wood decay.</title>
        <authorList>
            <person name="Hage H."/>
            <person name="Miyauchi S."/>
            <person name="Viragh M."/>
            <person name="Drula E."/>
            <person name="Min B."/>
            <person name="Chaduli D."/>
            <person name="Navarro D."/>
            <person name="Favel A."/>
            <person name="Norest M."/>
            <person name="Lesage-Meessen L."/>
            <person name="Balint B."/>
            <person name="Merenyi Z."/>
            <person name="de Eugenio L."/>
            <person name="Morin E."/>
            <person name="Martinez A.T."/>
            <person name="Baldrian P."/>
            <person name="Stursova M."/>
            <person name="Martinez M.J."/>
            <person name="Novotny C."/>
            <person name="Magnuson J.K."/>
            <person name="Spatafora J.W."/>
            <person name="Maurice S."/>
            <person name="Pangilinan J."/>
            <person name="Andreopoulos W."/>
            <person name="LaButti K."/>
            <person name="Hundley H."/>
            <person name="Na H."/>
            <person name="Kuo A."/>
            <person name="Barry K."/>
            <person name="Lipzen A."/>
            <person name="Henrissat B."/>
            <person name="Riley R."/>
            <person name="Ahrendt S."/>
            <person name="Nagy L.G."/>
            <person name="Grigoriev I.V."/>
            <person name="Martin F."/>
            <person name="Rosso M.N."/>
        </authorList>
    </citation>
    <scope>NUCLEOTIDE SEQUENCE</scope>
    <source>
        <strain evidence="1">CBS 384.51</strain>
    </source>
</reference>
<evidence type="ECO:0000313" key="1">
    <source>
        <dbReference type="EMBL" id="KAI0086800.1"/>
    </source>
</evidence>
<evidence type="ECO:0000313" key="2">
    <source>
        <dbReference type="Proteomes" id="UP001055072"/>
    </source>
</evidence>
<keyword evidence="2" id="KW-1185">Reference proteome</keyword>
<gene>
    <name evidence="1" type="ORF">BDY19DRAFT_958787</name>
</gene>
<sequence length="977" mass="106662">MRVLARRSHTFRRLYSSLHSSNKLTIGIRREDPQRIWERRCPLTPEAVSELVEQEDVRVLVQPCERRVWTGQELLQAGAEPHENLAPAHIVVGIKETPLHEVLTDALTTPSGSTVSRTHLMFSHTHKGQHYNMELLSKFLEHGDLSPRLIDYELLTDEEGRRTVGFGWYAGVAGALESLSALAHALLEIGVASPFLSIPRPHSHPSLPLLLASLRSLVGDRIASDGTPTSLGPIVIGVTGSGKVSQGCLDLLEKLPIQHVRVEDLAQLVQNPETDLHKIYVVHATPKDYFIRTDGQPYNREHYYANPHLYESVFHERIAPYLTLLMNGAGWAQGFPRLMNNVQLAATLEAAQKVGKGRFVCVGDISCDIEGGLEYLPQASTLSSPFFRTRPKDLPAHLPSITMMSVDILPTALSRESSMHFSNVLMPYLRTLIKEYKFGRDHLSLRTPEDSGRLRALEKATVASHGRLRDGHQWLEGPLGVWKEQSQQAQSQVTKATSTVAQKKKVLLLGSGMVAGPAVDEIASHADTELLVASNSLAEAKRLTSPHENASACLVDMARQEEVAKLIGQADVVVSLLPVPFHPSVAELCVKHKKHLVTASYISPNMRALHERAQAADILLLNEIGLDPGIDHCSAISLLSHLSAENKRVVSFTSFCGGLPAPEDADVPLKYKFSWSPRGVLSAALNGARFKLGGQIQEIAGKDILKEGFSDLPISDVLKLEGIANRDSLPYAETYSLGKLDSLRTIVRGTLRYPGFSALMHAFKSLGLLEPTIAISPGSWIDLTRSALEAKLKIQVPNDVASLRSAIGDLVDETRREETLNALHTFGILPGTAQHALPPSAIMPSKPTAPLDLFAAVLADKLHYGPGERDLVLLYHEIVAQLPSTGKEELHTSSLVVYGDSRASAMARTVGLPLAFAVRSVLDGSVKARGVCGPGADKAVWTNVLQGLQRVGLGMQEKILPRGQRLSLEESLIRSRG</sequence>
<name>A0ACB8TXR6_9APHY</name>
<accession>A0ACB8TXR6</accession>
<organism evidence="1 2">
    <name type="scientific">Irpex rosettiformis</name>
    <dbReference type="NCBI Taxonomy" id="378272"/>
    <lineage>
        <taxon>Eukaryota</taxon>
        <taxon>Fungi</taxon>
        <taxon>Dikarya</taxon>
        <taxon>Basidiomycota</taxon>
        <taxon>Agaricomycotina</taxon>
        <taxon>Agaricomycetes</taxon>
        <taxon>Polyporales</taxon>
        <taxon>Irpicaceae</taxon>
        <taxon>Irpex</taxon>
    </lineage>
</organism>